<evidence type="ECO:0000259" key="2">
    <source>
        <dbReference type="PROSITE" id="PS50975"/>
    </source>
</evidence>
<feature type="domain" description="ATP-grasp" evidence="2">
    <location>
        <begin position="255"/>
        <end position="315"/>
    </location>
</feature>
<dbReference type="GO" id="GO:0046872">
    <property type="term" value="F:metal ion binding"/>
    <property type="evidence" value="ECO:0007669"/>
    <property type="project" value="InterPro"/>
</dbReference>
<keyword evidence="1" id="KW-0067">ATP-binding</keyword>
<dbReference type="EMBL" id="QAON01000002">
    <property type="protein sequence ID" value="PTQ90757.1"/>
    <property type="molecule type" value="Genomic_DNA"/>
</dbReference>
<accession>A0A2T5J2P4</accession>
<organism evidence="3 4">
    <name type="scientific">Agitococcus lubricus</name>
    <dbReference type="NCBI Taxonomy" id="1077255"/>
    <lineage>
        <taxon>Bacteria</taxon>
        <taxon>Pseudomonadati</taxon>
        <taxon>Pseudomonadota</taxon>
        <taxon>Gammaproteobacteria</taxon>
        <taxon>Moraxellales</taxon>
        <taxon>Moraxellaceae</taxon>
        <taxon>Agitococcus</taxon>
    </lineage>
</organism>
<dbReference type="InterPro" id="IPR011761">
    <property type="entry name" value="ATP-grasp"/>
</dbReference>
<keyword evidence="4" id="KW-1185">Reference proteome</keyword>
<gene>
    <name evidence="3" type="ORF">C8N29_102157</name>
</gene>
<dbReference type="PIRSF" id="PIRSF029120">
    <property type="entry name" value="UCP029120"/>
    <property type="match status" value="1"/>
</dbReference>
<dbReference type="InterPro" id="IPR011226">
    <property type="entry name" value="ATP-grasp_fam"/>
</dbReference>
<reference evidence="3 4" key="1">
    <citation type="submission" date="2018-04" db="EMBL/GenBank/DDBJ databases">
        <title>Genomic Encyclopedia of Archaeal and Bacterial Type Strains, Phase II (KMG-II): from individual species to whole genera.</title>
        <authorList>
            <person name="Goeker M."/>
        </authorList>
    </citation>
    <scope>NUCLEOTIDE SEQUENCE [LARGE SCALE GENOMIC DNA]</scope>
    <source>
        <strain evidence="3 4">DSM 5822</strain>
    </source>
</reference>
<dbReference type="PROSITE" id="PS50975">
    <property type="entry name" value="ATP_GRASP"/>
    <property type="match status" value="1"/>
</dbReference>
<dbReference type="Pfam" id="PF15632">
    <property type="entry name" value="ATPgrasp_Ter"/>
    <property type="match status" value="1"/>
</dbReference>
<evidence type="ECO:0000256" key="1">
    <source>
        <dbReference type="PROSITE-ProRule" id="PRU00409"/>
    </source>
</evidence>
<dbReference type="Gene3D" id="3.30.470.20">
    <property type="entry name" value="ATP-grasp fold, B domain"/>
    <property type="match status" value="1"/>
</dbReference>
<dbReference type="OrthoDB" id="9803907at2"/>
<evidence type="ECO:0000313" key="3">
    <source>
        <dbReference type="EMBL" id="PTQ90757.1"/>
    </source>
</evidence>
<keyword evidence="1" id="KW-0547">Nucleotide-binding</keyword>
<protein>
    <submittedName>
        <fullName evidence="3">ATP-grasp domain-containing protein</fullName>
    </submittedName>
</protein>
<dbReference type="RefSeq" id="WP_107864599.1">
    <property type="nucleotide sequence ID" value="NZ_QAON01000002.1"/>
</dbReference>
<dbReference type="SUPFAM" id="SSF56059">
    <property type="entry name" value="Glutathione synthetase ATP-binding domain-like"/>
    <property type="match status" value="1"/>
</dbReference>
<name>A0A2T5J2P4_9GAMM</name>
<dbReference type="Proteomes" id="UP000244223">
    <property type="component" value="Unassembled WGS sequence"/>
</dbReference>
<proteinExistence type="predicted"/>
<dbReference type="Gene3D" id="3.40.50.20">
    <property type="match status" value="1"/>
</dbReference>
<comment type="caution">
    <text evidence="3">The sequence shown here is derived from an EMBL/GenBank/DDBJ whole genome shotgun (WGS) entry which is preliminary data.</text>
</comment>
<evidence type="ECO:0000313" key="4">
    <source>
        <dbReference type="Proteomes" id="UP000244223"/>
    </source>
</evidence>
<sequence>MTRVWYNKSFSFVHAMIQLIKQADTDGEFYLIASHTQHHARALLVADEAYLEPAGLVGQAYVSWCLAFCQQHQIDIFVVGKEAICLADYQAEFLAQGTRLLVVASSETLTLLDDKAAFAQQLPPDIAVLPTTISVNNGAQFQAAYQHLRQQFDTLCVKPSQSIFGLGFRVIDEQRDCLQHILAGDEYIVSFAELTHAIQQHSEFKTLLVMEYLNGDEWSVDCLAEHGQLWSAIQRRKPMQKGQIPHQVIDNNPLIAAMTARLTQHLQLNGQFNVQYRQGAHGIKLLEINARPSGGMAMACLAGVNLPYLLLKGLVCGYAQLQWPVPQVGMTVGEVSQALVLTAPTITQHQ</sequence>
<dbReference type="AlphaFoldDB" id="A0A2T5J2P4"/>
<dbReference type="GO" id="GO:0005524">
    <property type="term" value="F:ATP binding"/>
    <property type="evidence" value="ECO:0007669"/>
    <property type="project" value="UniProtKB-UniRule"/>
</dbReference>